<keyword evidence="3" id="KW-1185">Reference proteome</keyword>
<protein>
    <submittedName>
        <fullName evidence="2">Uncharacterized protein</fullName>
    </submittedName>
</protein>
<reference evidence="2" key="2">
    <citation type="submission" date="2023-05" db="EMBL/GenBank/DDBJ databases">
        <authorList>
            <person name="Fouks B."/>
        </authorList>
    </citation>
    <scope>NUCLEOTIDE SEQUENCE</scope>
    <source>
        <strain evidence="2">Stay&amp;Tobe</strain>
        <tissue evidence="2">Testes</tissue>
    </source>
</reference>
<feature type="transmembrane region" description="Helical" evidence="1">
    <location>
        <begin position="225"/>
        <end position="249"/>
    </location>
</feature>
<comment type="caution">
    <text evidence="2">The sequence shown here is derived from an EMBL/GenBank/DDBJ whole genome shotgun (WGS) entry which is preliminary data.</text>
</comment>
<feature type="non-terminal residue" evidence="2">
    <location>
        <position position="1"/>
    </location>
</feature>
<keyword evidence="1" id="KW-0472">Membrane</keyword>
<dbReference type="Proteomes" id="UP001233999">
    <property type="component" value="Unassembled WGS sequence"/>
</dbReference>
<name>A0AAD7ZPL9_DIPPU</name>
<feature type="transmembrane region" description="Helical" evidence="1">
    <location>
        <begin position="152"/>
        <end position="174"/>
    </location>
</feature>
<dbReference type="AlphaFoldDB" id="A0AAD7ZPL9"/>
<reference evidence="2" key="1">
    <citation type="journal article" date="2023" name="IScience">
        <title>Live-bearing cockroach genome reveals convergent evolutionary mechanisms linked to viviparity in insects and beyond.</title>
        <authorList>
            <person name="Fouks B."/>
            <person name="Harrison M.C."/>
            <person name="Mikhailova A.A."/>
            <person name="Marchal E."/>
            <person name="English S."/>
            <person name="Carruthers M."/>
            <person name="Jennings E.C."/>
            <person name="Chiamaka E.L."/>
            <person name="Frigard R.A."/>
            <person name="Pippel M."/>
            <person name="Attardo G.M."/>
            <person name="Benoit J.B."/>
            <person name="Bornberg-Bauer E."/>
            <person name="Tobe S.S."/>
        </authorList>
    </citation>
    <scope>NUCLEOTIDE SEQUENCE</scope>
    <source>
        <strain evidence="2">Stay&amp;Tobe</strain>
    </source>
</reference>
<proteinExistence type="predicted"/>
<feature type="non-terminal residue" evidence="2">
    <location>
        <position position="267"/>
    </location>
</feature>
<sequence>LMFKIRIILILILIVEHHIFRKLKTHAKLNEILFYGFTVLIIKMRPIIINGFYVIDDLEYFFPALDFKLSALSQYKFKTEKDNFYINNCFSLSRMIHPSGRTNNSTPKNQDEMYDYGKQFSSSVVMCYYLEKMYWQVDSYSLKELFVYKQGLVTNTVLLVQLVVALSILGLSSLTNLMTSPDVMSSSVVKYSYNTHRLLLRLQVFFMSRNTGSRLSYSITGENTLLLIIRVLVYIITTEVLFIGLSLGFTKQKCQPSIMISRCRILA</sequence>
<feature type="transmembrane region" description="Helical" evidence="1">
    <location>
        <begin position="32"/>
        <end position="55"/>
    </location>
</feature>
<keyword evidence="1" id="KW-0812">Transmembrane</keyword>
<dbReference type="EMBL" id="JASPKZ010007515">
    <property type="protein sequence ID" value="KAJ9583862.1"/>
    <property type="molecule type" value="Genomic_DNA"/>
</dbReference>
<evidence type="ECO:0000256" key="1">
    <source>
        <dbReference type="SAM" id="Phobius"/>
    </source>
</evidence>
<gene>
    <name evidence="2" type="ORF">L9F63_021796</name>
</gene>
<evidence type="ECO:0000313" key="2">
    <source>
        <dbReference type="EMBL" id="KAJ9583862.1"/>
    </source>
</evidence>
<evidence type="ECO:0000313" key="3">
    <source>
        <dbReference type="Proteomes" id="UP001233999"/>
    </source>
</evidence>
<keyword evidence="1" id="KW-1133">Transmembrane helix</keyword>
<accession>A0AAD7ZPL9</accession>
<organism evidence="2 3">
    <name type="scientific">Diploptera punctata</name>
    <name type="common">Pacific beetle cockroach</name>
    <dbReference type="NCBI Taxonomy" id="6984"/>
    <lineage>
        <taxon>Eukaryota</taxon>
        <taxon>Metazoa</taxon>
        <taxon>Ecdysozoa</taxon>
        <taxon>Arthropoda</taxon>
        <taxon>Hexapoda</taxon>
        <taxon>Insecta</taxon>
        <taxon>Pterygota</taxon>
        <taxon>Neoptera</taxon>
        <taxon>Polyneoptera</taxon>
        <taxon>Dictyoptera</taxon>
        <taxon>Blattodea</taxon>
        <taxon>Blaberoidea</taxon>
        <taxon>Blaberidae</taxon>
        <taxon>Diplopterinae</taxon>
        <taxon>Diploptera</taxon>
    </lineage>
</organism>